<feature type="transmembrane region" description="Helical" evidence="1">
    <location>
        <begin position="27"/>
        <end position="48"/>
    </location>
</feature>
<keyword evidence="1" id="KW-0812">Transmembrane</keyword>
<dbReference type="PATRIC" id="fig|1265738.3.peg.366"/>
<gene>
    <name evidence="2" type="ORF">RMSM_00362</name>
</gene>
<evidence type="ECO:0000256" key="1">
    <source>
        <dbReference type="SAM" id="Phobius"/>
    </source>
</evidence>
<dbReference type="AlphaFoldDB" id="M5RTT5"/>
<proteinExistence type="predicted"/>
<name>M5RTT5_9BACT</name>
<evidence type="ECO:0000313" key="3">
    <source>
        <dbReference type="Proteomes" id="UP000011991"/>
    </source>
</evidence>
<sequence length="195" mass="21505">MASVFAVMNRSPPPAYRSRYPNEKMNAALKFIASATIIALIGAAAFCWTHGIRSTRDLHNYREMTACQHPVVESLADGKVFDGMPESNLLSLHTPKWTETYGCYSTFGFTPQGYDYVTVSTVNNRVCSAHAGSCTWRWTYFASTPSDVLDTVHAIESLTKVIEQTPNTENVLRPLLVAEYAKLGLHPQANPNDGG</sequence>
<comment type="caution">
    <text evidence="2">The sequence shown here is derived from an EMBL/GenBank/DDBJ whole genome shotgun (WGS) entry which is preliminary data.</text>
</comment>
<dbReference type="Proteomes" id="UP000011991">
    <property type="component" value="Unassembled WGS sequence"/>
</dbReference>
<keyword evidence="3" id="KW-1185">Reference proteome</keyword>
<organism evidence="2 3">
    <name type="scientific">Rhodopirellula maiorica SM1</name>
    <dbReference type="NCBI Taxonomy" id="1265738"/>
    <lineage>
        <taxon>Bacteria</taxon>
        <taxon>Pseudomonadati</taxon>
        <taxon>Planctomycetota</taxon>
        <taxon>Planctomycetia</taxon>
        <taxon>Pirellulales</taxon>
        <taxon>Pirellulaceae</taxon>
        <taxon>Novipirellula</taxon>
    </lineage>
</organism>
<reference evidence="2 3" key="1">
    <citation type="journal article" date="2013" name="Mar. Genomics">
        <title>Expression of sulfatases in Rhodopirellula baltica and the diversity of sulfatases in the genus Rhodopirellula.</title>
        <authorList>
            <person name="Wegner C.E."/>
            <person name="Richter-Heitmann T."/>
            <person name="Klindworth A."/>
            <person name="Klockow C."/>
            <person name="Richter M."/>
            <person name="Achstetter T."/>
            <person name="Glockner F.O."/>
            <person name="Harder J."/>
        </authorList>
    </citation>
    <scope>NUCLEOTIDE SEQUENCE [LARGE SCALE GENOMIC DNA]</scope>
    <source>
        <strain evidence="2 3">SM1</strain>
    </source>
</reference>
<dbReference type="EMBL" id="ANOG01000049">
    <property type="protein sequence ID" value="EMI22715.1"/>
    <property type="molecule type" value="Genomic_DNA"/>
</dbReference>
<keyword evidence="1" id="KW-1133">Transmembrane helix</keyword>
<keyword evidence="1" id="KW-0472">Membrane</keyword>
<accession>M5RTT5</accession>
<protein>
    <submittedName>
        <fullName evidence="2">Uncharacterized protein</fullName>
    </submittedName>
</protein>
<evidence type="ECO:0000313" key="2">
    <source>
        <dbReference type="EMBL" id="EMI22715.1"/>
    </source>
</evidence>